<reference evidence="2" key="1">
    <citation type="journal article" date="2013" name="Nat. Biotechnol.">
        <title>Draft genome sequence of chickpea (Cicer arietinum) provides a resource for trait improvement.</title>
        <authorList>
            <person name="Varshney R.K."/>
            <person name="Song C."/>
            <person name="Saxena R.K."/>
            <person name="Azam S."/>
            <person name="Yu S."/>
            <person name="Sharpe A.G."/>
            <person name="Cannon S."/>
            <person name="Baek J."/>
            <person name="Rosen B.D."/>
            <person name="Tar'an B."/>
            <person name="Millan T."/>
            <person name="Zhang X."/>
            <person name="Ramsay L.D."/>
            <person name="Iwata A."/>
            <person name="Wang Y."/>
            <person name="Nelson W."/>
            <person name="Farmer A.D."/>
            <person name="Gaur P.M."/>
            <person name="Soderlund C."/>
            <person name="Penmetsa R.V."/>
            <person name="Xu C."/>
            <person name="Bharti A.K."/>
            <person name="He W."/>
            <person name="Winter P."/>
            <person name="Zhao S."/>
            <person name="Hane J.K."/>
            <person name="Carrasquilla-Garcia N."/>
            <person name="Condie J.A."/>
            <person name="Upadhyaya H.D."/>
            <person name="Luo M.C."/>
            <person name="Thudi M."/>
            <person name="Gowda C.L."/>
            <person name="Singh N.P."/>
            <person name="Lichtenzveig J."/>
            <person name="Gali K.K."/>
            <person name="Rubio J."/>
            <person name="Nadarajan N."/>
            <person name="Dolezel J."/>
            <person name="Bansal K.C."/>
            <person name="Xu X."/>
            <person name="Edwards D."/>
            <person name="Zhang G."/>
            <person name="Kahl G."/>
            <person name="Gil J."/>
            <person name="Singh K.B."/>
            <person name="Datta S.K."/>
            <person name="Jackson S.A."/>
            <person name="Wang J."/>
            <person name="Cook D.R."/>
        </authorList>
    </citation>
    <scope>NUCLEOTIDE SEQUENCE [LARGE SCALE GENOMIC DNA]</scope>
    <source>
        <strain evidence="2">cv. CDC Frontier</strain>
    </source>
</reference>
<keyword evidence="1" id="KW-0812">Transmembrane</keyword>
<protein>
    <submittedName>
        <fullName evidence="3">Uncharacterized protein LOC101502998</fullName>
    </submittedName>
</protein>
<dbReference type="PANTHER" id="PTHR31414:SF18">
    <property type="entry name" value="TRANSMEMBRANE PROTEIN-RELATED"/>
    <property type="match status" value="1"/>
</dbReference>
<reference evidence="3" key="2">
    <citation type="submission" date="2025-08" db="UniProtKB">
        <authorList>
            <consortium name="RefSeq"/>
        </authorList>
    </citation>
    <scope>IDENTIFICATION</scope>
    <source>
        <tissue evidence="3">Etiolated seedlings</tissue>
    </source>
</reference>
<accession>A0A3Q7YC64</accession>
<dbReference type="Proteomes" id="UP000087171">
    <property type="component" value="Chromosome Ca6"/>
</dbReference>
<dbReference type="InterPro" id="IPR040283">
    <property type="entry name" value="DDB_G0292058-like"/>
</dbReference>
<dbReference type="STRING" id="3827.A0A3Q7YC64"/>
<sequence length="427" mass="47779">MHSSVVFTGIYGYAIGIFWLLCGVLFITINLCCQCDEGRRKKINLLCNYKDYLSPIHMVIILLLFAIVTSGLTIAISAKFNNEARTSVNIIIKTANDAAEIIHNATGALKDIQEDLVEASVGVEASGNLYSTADKFDATAENIIKKARKNRHLINKAFKVVFVITIVIISLNLIAATTLSVSGLLKFWRVLYLLMVICWLMIVIGWLLFGVYLFLENFSNDACTSLFNFEENPYNNSLSYIIPCDELLSAKSFISEVGGGIYNLVNEVNSNISNLQGTFPNLVYLCNPFTAPPQYLYQPENCPPSSIQIGDIPKVLKPYTCFDDGGEKCNNQEFISSSEYEVVESYTSSIQNLLNVYPSMEKLIGCELVKDAFSEVLLKHCKPLRKLAKTVWLGILLLELIIMYSVVLWMRIKVVHEHSYHVSHGQG</sequence>
<dbReference type="GO" id="GO:0016020">
    <property type="term" value="C:membrane"/>
    <property type="evidence" value="ECO:0007669"/>
    <property type="project" value="TreeGrafter"/>
</dbReference>
<organism evidence="2 3">
    <name type="scientific">Cicer arietinum</name>
    <name type="common">Chickpea</name>
    <name type="synonym">Garbanzo</name>
    <dbReference type="NCBI Taxonomy" id="3827"/>
    <lineage>
        <taxon>Eukaryota</taxon>
        <taxon>Viridiplantae</taxon>
        <taxon>Streptophyta</taxon>
        <taxon>Embryophyta</taxon>
        <taxon>Tracheophyta</taxon>
        <taxon>Spermatophyta</taxon>
        <taxon>Magnoliopsida</taxon>
        <taxon>eudicotyledons</taxon>
        <taxon>Gunneridae</taxon>
        <taxon>Pentapetalae</taxon>
        <taxon>rosids</taxon>
        <taxon>fabids</taxon>
        <taxon>Fabales</taxon>
        <taxon>Fabaceae</taxon>
        <taxon>Papilionoideae</taxon>
        <taxon>50 kb inversion clade</taxon>
        <taxon>NPAAA clade</taxon>
        <taxon>Hologalegina</taxon>
        <taxon>IRL clade</taxon>
        <taxon>Cicereae</taxon>
        <taxon>Cicer</taxon>
    </lineage>
</organism>
<evidence type="ECO:0000256" key="1">
    <source>
        <dbReference type="SAM" id="Phobius"/>
    </source>
</evidence>
<dbReference type="RefSeq" id="XP_027191162.1">
    <property type="nucleotide sequence ID" value="XM_027335361.1"/>
</dbReference>
<keyword evidence="2" id="KW-1185">Reference proteome</keyword>
<feature type="transmembrane region" description="Helical" evidence="1">
    <location>
        <begin position="157"/>
        <end position="179"/>
    </location>
</feature>
<feature type="transmembrane region" description="Helical" evidence="1">
    <location>
        <begin position="191"/>
        <end position="215"/>
    </location>
</feature>
<proteinExistence type="predicted"/>
<name>A0A3Q7YC64_CICAR</name>
<dbReference type="PANTHER" id="PTHR31414">
    <property type="entry name" value="TRANSMEMBRANE PROTEIN DDB_G0292058"/>
    <property type="match status" value="1"/>
</dbReference>
<evidence type="ECO:0000313" key="2">
    <source>
        <dbReference type="Proteomes" id="UP000087171"/>
    </source>
</evidence>
<feature type="transmembrane region" description="Helical" evidence="1">
    <location>
        <begin position="6"/>
        <end position="31"/>
    </location>
</feature>
<dbReference type="OrthoDB" id="1922814at2759"/>
<dbReference type="PaxDb" id="3827-XP_004507354.1"/>
<keyword evidence="1" id="KW-1133">Transmembrane helix</keyword>
<gene>
    <name evidence="3" type="primary">LOC101502998</name>
</gene>
<evidence type="ECO:0000313" key="3">
    <source>
        <dbReference type="RefSeq" id="XP_027191162.1"/>
    </source>
</evidence>
<dbReference type="AlphaFoldDB" id="A0A3Q7YC64"/>
<feature type="transmembrane region" description="Helical" evidence="1">
    <location>
        <begin position="52"/>
        <end position="76"/>
    </location>
</feature>
<feature type="transmembrane region" description="Helical" evidence="1">
    <location>
        <begin position="391"/>
        <end position="410"/>
    </location>
</feature>
<keyword evidence="1" id="KW-0472">Membrane</keyword>